<evidence type="ECO:0000256" key="2">
    <source>
        <dbReference type="ARBA" id="ARBA00008012"/>
    </source>
</evidence>
<dbReference type="EC" id="2.2.1.2" evidence="3 7"/>
<comment type="catalytic activity">
    <reaction evidence="7">
        <text>D-sedoheptulose 7-phosphate + D-glyceraldehyde 3-phosphate = D-erythrose 4-phosphate + beta-D-fructose 6-phosphate</text>
        <dbReference type="Rhea" id="RHEA:17053"/>
        <dbReference type="ChEBI" id="CHEBI:16897"/>
        <dbReference type="ChEBI" id="CHEBI:57483"/>
        <dbReference type="ChEBI" id="CHEBI:57634"/>
        <dbReference type="ChEBI" id="CHEBI:59776"/>
        <dbReference type="EC" id="2.2.1.2"/>
    </reaction>
</comment>
<evidence type="ECO:0000256" key="3">
    <source>
        <dbReference type="ARBA" id="ARBA00013151"/>
    </source>
</evidence>
<evidence type="ECO:0000256" key="4">
    <source>
        <dbReference type="ARBA" id="ARBA00022679"/>
    </source>
</evidence>
<dbReference type="AlphaFoldDB" id="A0A433Q3W9"/>
<dbReference type="PANTHER" id="PTHR10683">
    <property type="entry name" value="TRANSALDOLASE"/>
    <property type="match status" value="1"/>
</dbReference>
<dbReference type="InterPro" id="IPR004730">
    <property type="entry name" value="Transaldolase_1"/>
</dbReference>
<dbReference type="Gene3D" id="3.20.20.70">
    <property type="entry name" value="Aldolase class I"/>
    <property type="match status" value="2"/>
</dbReference>
<dbReference type="GO" id="GO:0004801">
    <property type="term" value="F:transaldolase activity"/>
    <property type="evidence" value="ECO:0007669"/>
    <property type="project" value="UniProtKB-EC"/>
</dbReference>
<dbReference type="GO" id="GO:0009052">
    <property type="term" value="P:pentose-phosphate shunt, non-oxidative branch"/>
    <property type="evidence" value="ECO:0007669"/>
    <property type="project" value="TreeGrafter"/>
</dbReference>
<dbReference type="UniPathway" id="UPA00115">
    <property type="reaction ID" value="UER00414"/>
</dbReference>
<accession>A0A433Q3W9</accession>
<dbReference type="InterPro" id="IPR013785">
    <property type="entry name" value="Aldolase_TIM"/>
</dbReference>
<protein>
    <recommendedName>
        <fullName evidence="3 7">Transaldolase</fullName>
        <ecNumber evidence="3 7">2.2.1.2</ecNumber>
    </recommendedName>
</protein>
<comment type="similarity">
    <text evidence="2">Belongs to the transaldolase family. Type 1 subfamily.</text>
</comment>
<dbReference type="GO" id="GO:0005975">
    <property type="term" value="P:carbohydrate metabolic process"/>
    <property type="evidence" value="ECO:0007669"/>
    <property type="project" value="InterPro"/>
</dbReference>
<dbReference type="SUPFAM" id="SSF51569">
    <property type="entry name" value="Aldolase"/>
    <property type="match status" value="2"/>
</dbReference>
<proteinExistence type="inferred from homology"/>
<reference evidence="8 9" key="1">
    <citation type="journal article" date="2018" name="New Phytol.">
        <title>Phylogenomics of Endogonaceae and evolution of mycorrhizas within Mucoromycota.</title>
        <authorList>
            <person name="Chang Y."/>
            <person name="Desiro A."/>
            <person name="Na H."/>
            <person name="Sandor L."/>
            <person name="Lipzen A."/>
            <person name="Clum A."/>
            <person name="Barry K."/>
            <person name="Grigoriev I.V."/>
            <person name="Martin F.M."/>
            <person name="Stajich J.E."/>
            <person name="Smith M.E."/>
            <person name="Bonito G."/>
            <person name="Spatafora J.W."/>
        </authorList>
    </citation>
    <scope>NUCLEOTIDE SEQUENCE [LARGE SCALE GENOMIC DNA]</scope>
    <source>
        <strain evidence="8 9">AD002</strain>
    </source>
</reference>
<comment type="caution">
    <text evidence="8">The sequence shown here is derived from an EMBL/GenBank/DDBJ whole genome shotgun (WGS) entry which is preliminary data.</text>
</comment>
<dbReference type="PROSITE" id="PS00958">
    <property type="entry name" value="TRANSALDOLASE_2"/>
    <property type="match status" value="1"/>
</dbReference>
<name>A0A433Q3W9_9FUNG</name>
<evidence type="ECO:0000256" key="7">
    <source>
        <dbReference type="RuleBase" id="RU000501"/>
    </source>
</evidence>
<dbReference type="CDD" id="cd00957">
    <property type="entry name" value="Transaldolase_TalAB"/>
    <property type="match status" value="1"/>
</dbReference>
<keyword evidence="5 7" id="KW-0570">Pentose shunt</keyword>
<dbReference type="GO" id="GO:0005737">
    <property type="term" value="C:cytoplasm"/>
    <property type="evidence" value="ECO:0007669"/>
    <property type="project" value="InterPro"/>
</dbReference>
<keyword evidence="4 7" id="KW-0808">Transferase</keyword>
<dbReference type="InterPro" id="IPR001585">
    <property type="entry name" value="TAL/FSA"/>
</dbReference>
<keyword evidence="9" id="KW-1185">Reference proteome</keyword>
<evidence type="ECO:0000313" key="9">
    <source>
        <dbReference type="Proteomes" id="UP000274822"/>
    </source>
</evidence>
<dbReference type="Pfam" id="PF00923">
    <property type="entry name" value="TAL_FSA"/>
    <property type="match status" value="2"/>
</dbReference>
<organism evidence="8 9">
    <name type="scientific">Jimgerdemannia flammicorona</name>
    <dbReference type="NCBI Taxonomy" id="994334"/>
    <lineage>
        <taxon>Eukaryota</taxon>
        <taxon>Fungi</taxon>
        <taxon>Fungi incertae sedis</taxon>
        <taxon>Mucoromycota</taxon>
        <taxon>Mucoromycotina</taxon>
        <taxon>Endogonomycetes</taxon>
        <taxon>Endogonales</taxon>
        <taxon>Endogonaceae</taxon>
        <taxon>Jimgerdemannia</taxon>
    </lineage>
</organism>
<sequence>MTALDQIKHYTTIVADSGDFESIAQYKPQDATTNPSLILTAAQKPQYQKLIDEALAWGKAKGGNTDAQVEWAEDRLLVNFGIEILKIVPGRVSTEVDARLSFDTEGTIAKALRIIELYKEAGVDKNRILIKIASTWEGIKAAHVLETKHHIHCNLTLLFSFPQVNAICMRFGIWLSEKYDTWAVTLILNLRLGHFPCTFQAVACAEAGVTLISPFVGRILDWHKKATGKNYDQHEDPGVHSVTKIYNYYKQNGYKTIVMGASFRSVGEIEELAGCDFLTISPNLLAELHNSNKTLERKLSPEKALAAPLPKVTYFHNEKAFRWDHNEDAMATEKLSEGIRNFAKDGSKLKNELRERLLKL</sequence>
<gene>
    <name evidence="8" type="ORF">BC938DRAFT_473522</name>
</gene>
<dbReference type="PANTHER" id="PTHR10683:SF18">
    <property type="entry name" value="TRANSALDOLASE"/>
    <property type="match status" value="1"/>
</dbReference>
<dbReference type="InterPro" id="IPR018225">
    <property type="entry name" value="Transaldolase_AS"/>
</dbReference>
<comment type="pathway">
    <text evidence="1 7">Carbohydrate degradation; pentose phosphate pathway; D-glyceraldehyde 3-phosphate and beta-D-fructose 6-phosphate from D-ribose 5-phosphate and D-xylulose 5-phosphate (non-oxidative stage): step 2/3.</text>
</comment>
<evidence type="ECO:0000256" key="1">
    <source>
        <dbReference type="ARBA" id="ARBA00004857"/>
    </source>
</evidence>
<comment type="function">
    <text evidence="7">Catalyzes the rate-limiting step of the non-oxidative phase in the pentose phosphate pathway. Catalyzes the reversible conversion of sedheptulose-7-phosphate and D-glyceraldehyde 3-phosphate into erythrose-4-phosphate and beta-D-fructose 6-phosphate.</text>
</comment>
<dbReference type="PROSITE" id="PS01054">
    <property type="entry name" value="TRANSALDOLASE_1"/>
    <property type="match status" value="1"/>
</dbReference>
<dbReference type="Proteomes" id="UP000274822">
    <property type="component" value="Unassembled WGS sequence"/>
</dbReference>
<evidence type="ECO:0000313" key="8">
    <source>
        <dbReference type="EMBL" id="RUS24476.1"/>
    </source>
</evidence>
<evidence type="ECO:0000256" key="6">
    <source>
        <dbReference type="ARBA" id="ARBA00023270"/>
    </source>
</evidence>
<dbReference type="EMBL" id="RBNJ01015860">
    <property type="protein sequence ID" value="RUS24476.1"/>
    <property type="molecule type" value="Genomic_DNA"/>
</dbReference>
<keyword evidence="6" id="KW-0704">Schiff base</keyword>
<evidence type="ECO:0000256" key="5">
    <source>
        <dbReference type="ARBA" id="ARBA00023126"/>
    </source>
</evidence>